<reference evidence="1" key="1">
    <citation type="submission" date="2016-06" db="UniProtKB">
        <authorList>
            <consortium name="WormBaseParasite"/>
        </authorList>
    </citation>
    <scope>IDENTIFICATION</scope>
</reference>
<dbReference type="AlphaFoldDB" id="A0A183DJ23"/>
<protein>
    <submittedName>
        <fullName evidence="1">Polyprotein</fullName>
    </submittedName>
</protein>
<evidence type="ECO:0000313" key="1">
    <source>
        <dbReference type="WBParaSite" id="GPUH_0000872401-mRNA-1"/>
    </source>
</evidence>
<organism evidence="1">
    <name type="scientific">Gongylonema pulchrum</name>
    <dbReference type="NCBI Taxonomy" id="637853"/>
    <lineage>
        <taxon>Eukaryota</taxon>
        <taxon>Metazoa</taxon>
        <taxon>Ecdysozoa</taxon>
        <taxon>Nematoda</taxon>
        <taxon>Chromadorea</taxon>
        <taxon>Rhabditida</taxon>
        <taxon>Spirurina</taxon>
        <taxon>Spiruromorpha</taxon>
        <taxon>Spiruroidea</taxon>
        <taxon>Gongylonematidae</taxon>
        <taxon>Gongylonema</taxon>
    </lineage>
</organism>
<accession>A0A183DJ23</accession>
<dbReference type="WBParaSite" id="GPUH_0000872401-mRNA-1">
    <property type="protein sequence ID" value="GPUH_0000872401-mRNA-1"/>
    <property type="gene ID" value="GPUH_0000872401"/>
</dbReference>
<proteinExistence type="predicted"/>
<name>A0A183DJ23_9BILA</name>
<sequence length="110" mass="12298">LGPKESHTVPICPKDASDTPKSDVFVCDGLVCNRCRCDVKRGYRLSNDTAQAECVMFCPRIRTRGSLAACLLLKQQKGGSVILDCVLTIDFIDNYRLSMIDADFYELNKF</sequence>